<dbReference type="Proteomes" id="UP001159405">
    <property type="component" value="Unassembled WGS sequence"/>
</dbReference>
<reference evidence="2 3" key="1">
    <citation type="submission" date="2022-05" db="EMBL/GenBank/DDBJ databases">
        <authorList>
            <consortium name="Genoscope - CEA"/>
            <person name="William W."/>
        </authorList>
    </citation>
    <scope>NUCLEOTIDE SEQUENCE [LARGE SCALE GENOMIC DNA]</scope>
</reference>
<gene>
    <name evidence="2" type="ORF">PLOB_00002398</name>
</gene>
<sequence>MKEAYELASAHAKNSADMGKQQYDKKVRHTTLREGDRVLVRNMTEREIHVVTQKREDMPVYEVKPETGNGRTRVLHRNLLLPCSFLPVEIPSKPSKGRRTMPRTTRRQQELQENTTRTTDENIPGLTPGQLQEFYESTR</sequence>
<feature type="region of interest" description="Disordered" evidence="1">
    <location>
        <begin position="1"/>
        <end position="24"/>
    </location>
</feature>
<evidence type="ECO:0000313" key="3">
    <source>
        <dbReference type="Proteomes" id="UP001159405"/>
    </source>
</evidence>
<feature type="compositionally biased region" description="Basic residues" evidence="1">
    <location>
        <begin position="95"/>
        <end position="106"/>
    </location>
</feature>
<comment type="caution">
    <text evidence="2">The sequence shown here is derived from an EMBL/GenBank/DDBJ whole genome shotgun (WGS) entry which is preliminary data.</text>
</comment>
<organism evidence="2 3">
    <name type="scientific">Porites lobata</name>
    <dbReference type="NCBI Taxonomy" id="104759"/>
    <lineage>
        <taxon>Eukaryota</taxon>
        <taxon>Metazoa</taxon>
        <taxon>Cnidaria</taxon>
        <taxon>Anthozoa</taxon>
        <taxon>Hexacorallia</taxon>
        <taxon>Scleractinia</taxon>
        <taxon>Fungiina</taxon>
        <taxon>Poritidae</taxon>
        <taxon>Porites</taxon>
    </lineage>
</organism>
<protein>
    <submittedName>
        <fullName evidence="2">Uncharacterized protein</fullName>
    </submittedName>
</protein>
<feature type="non-terminal residue" evidence="2">
    <location>
        <position position="139"/>
    </location>
</feature>
<accession>A0ABN8Q638</accession>
<keyword evidence="3" id="KW-1185">Reference proteome</keyword>
<proteinExistence type="predicted"/>
<dbReference type="EMBL" id="CALNXK010000108">
    <property type="protein sequence ID" value="CAH3157546.1"/>
    <property type="molecule type" value="Genomic_DNA"/>
</dbReference>
<name>A0ABN8Q638_9CNID</name>
<evidence type="ECO:0000313" key="2">
    <source>
        <dbReference type="EMBL" id="CAH3157546.1"/>
    </source>
</evidence>
<feature type="region of interest" description="Disordered" evidence="1">
    <location>
        <begin position="90"/>
        <end position="139"/>
    </location>
</feature>
<evidence type="ECO:0000256" key="1">
    <source>
        <dbReference type="SAM" id="MobiDB-lite"/>
    </source>
</evidence>